<dbReference type="SUPFAM" id="SSF56112">
    <property type="entry name" value="Protein kinase-like (PK-like)"/>
    <property type="match status" value="1"/>
</dbReference>
<gene>
    <name evidence="2" type="ORF">NCTC11370_01845</name>
</gene>
<proteinExistence type="predicted"/>
<evidence type="ECO:0000313" key="3">
    <source>
        <dbReference type="Proteomes" id="UP000254554"/>
    </source>
</evidence>
<evidence type="ECO:0000256" key="1">
    <source>
        <dbReference type="SAM" id="MobiDB-lite"/>
    </source>
</evidence>
<dbReference type="AlphaFoldDB" id="A0A377GAB5"/>
<sequence>MPLKISSLNRLKHRRLLKLINDFNRVPEQDAIQRLFFLQKINYYTNSMPIGNEEYEWLTDRDSQSWRANLEAFGINPDGSFLFKGIEFARAVARNAPIEKQPSIESNEKDLYKLLQERDALLKDSRSFKASEKQYLNLCCKLVFLADHDSGLKTQLEEHAQILDLAKEKIRAIKGESELVSSNYRTEPLGDKHVNNYNFKFQMKGWEETLVFRVEDRNYLSFEQELHSYPVVKYFADDFALFMWKFLTEDKKEIEFKPVVLSQFARQGSLLDVAKRFKTQPLQKEELKKQLAIATAAKYYFTQVNEFCLKLKEANAYHPDIKLENFLIDYNRLLVSDRKTFVRSPQPLAQELRCSPRYAPPEFLECINEDYSDHLPKASSTHIQIEPLMSYQIGMALKEFLILTQLDEIPDNFEELTCTARSHFQNPCPSIINLSILVEELTRPEANKRLSIEQFQKLLRYITHPSQFNNCLEEMLSAETLGISNELKIIGELLENQDHTEADFLEQANEIFVAISERKPGEPRLNRIAEQLAIKCYTNYSEKFFSQISQEIETALLNKDWNLSPWWRQAVHLLSFGYFRVERITTAEEIDIELDYDDPTFRTHFIQFEFLPSEELNSLGRTEATNLKAYFIEHLDDIRAYNSAEENEIEEEKKEPPETDEVPEETAQPKEKENQKSTKESEISSQPPEDDEEIINPSGTMVINKKPKKKTEAEPAKTSDTHVPAPMSIPPVEEEKHHPEHAEKPQHKKRPSTHLTEHHRFFAATEEANESEPMLKRRSIRRVGSTLFRGERKSHHPRVQQIFAHCPEQPTEDFSLTMN</sequence>
<evidence type="ECO:0008006" key="4">
    <source>
        <dbReference type="Google" id="ProtNLM"/>
    </source>
</evidence>
<dbReference type="STRING" id="1094715.GCA_000236165_00580"/>
<evidence type="ECO:0000313" key="2">
    <source>
        <dbReference type="EMBL" id="STO21766.1"/>
    </source>
</evidence>
<organism evidence="2 3">
    <name type="scientific">Fluoribacter dumoffii</name>
    <dbReference type="NCBI Taxonomy" id="463"/>
    <lineage>
        <taxon>Bacteria</taxon>
        <taxon>Pseudomonadati</taxon>
        <taxon>Pseudomonadota</taxon>
        <taxon>Gammaproteobacteria</taxon>
        <taxon>Legionellales</taxon>
        <taxon>Legionellaceae</taxon>
        <taxon>Fluoribacter</taxon>
    </lineage>
</organism>
<dbReference type="EMBL" id="UGGT01000001">
    <property type="protein sequence ID" value="STO21766.1"/>
    <property type="molecule type" value="Genomic_DNA"/>
</dbReference>
<dbReference type="RefSeq" id="WP_010654035.1">
    <property type="nucleotide sequence ID" value="NZ_JAPHOO010000001.1"/>
</dbReference>
<dbReference type="NCBIfam" id="NF043057">
    <property type="entry name" value="T4SS_LegK7"/>
    <property type="match status" value="1"/>
</dbReference>
<protein>
    <recommendedName>
        <fullName evidence="4">Protein kinase domain-containing protein</fullName>
    </recommendedName>
</protein>
<dbReference type="Proteomes" id="UP000254554">
    <property type="component" value="Unassembled WGS sequence"/>
</dbReference>
<accession>A0A377GAB5</accession>
<dbReference type="InterPro" id="IPR011009">
    <property type="entry name" value="Kinase-like_dom_sf"/>
</dbReference>
<feature type="region of interest" description="Disordered" evidence="1">
    <location>
        <begin position="645"/>
        <end position="756"/>
    </location>
</feature>
<name>A0A377GAB5_9GAMM</name>
<feature type="compositionally biased region" description="Basic and acidic residues" evidence="1">
    <location>
        <begin position="667"/>
        <end position="682"/>
    </location>
</feature>
<dbReference type="Gene3D" id="1.10.510.10">
    <property type="entry name" value="Transferase(Phosphotransferase) domain 1"/>
    <property type="match status" value="1"/>
</dbReference>
<reference evidence="2 3" key="1">
    <citation type="submission" date="2018-06" db="EMBL/GenBank/DDBJ databases">
        <authorList>
            <consortium name="Pathogen Informatics"/>
            <person name="Doyle S."/>
        </authorList>
    </citation>
    <scope>NUCLEOTIDE SEQUENCE [LARGE SCALE GENOMIC DNA]</scope>
    <source>
        <strain evidence="2 3">NCTC11370</strain>
    </source>
</reference>
<keyword evidence="3" id="KW-1185">Reference proteome</keyword>
<feature type="compositionally biased region" description="Basic and acidic residues" evidence="1">
    <location>
        <begin position="733"/>
        <end position="745"/>
    </location>
</feature>
<dbReference type="GeneID" id="93294515"/>
<feature type="compositionally biased region" description="Basic and acidic residues" evidence="1">
    <location>
        <begin position="710"/>
        <end position="720"/>
    </location>
</feature>